<dbReference type="Pfam" id="PF22148">
    <property type="entry name" value="Fervidolysin_NPro-like"/>
    <property type="match status" value="1"/>
</dbReference>
<evidence type="ECO:0000259" key="9">
    <source>
        <dbReference type="PROSITE" id="PS50093"/>
    </source>
</evidence>
<dbReference type="InterPro" id="IPR034084">
    <property type="entry name" value="Thermitase-like_dom"/>
</dbReference>
<dbReference type="CDD" id="cd07484">
    <property type="entry name" value="Peptidases_S8_Thermitase_like"/>
    <property type="match status" value="1"/>
</dbReference>
<dbReference type="Gene3D" id="3.40.50.200">
    <property type="entry name" value="Peptidase S8/S53 domain"/>
    <property type="match status" value="1"/>
</dbReference>
<dbReference type="GO" id="GO:0004252">
    <property type="term" value="F:serine-type endopeptidase activity"/>
    <property type="evidence" value="ECO:0007669"/>
    <property type="project" value="UniProtKB-UniRule"/>
</dbReference>
<dbReference type="AlphaFoldDB" id="A0A2H0VDN3"/>
<protein>
    <recommendedName>
        <fullName evidence="9">PKD domain-containing protein</fullName>
    </recommendedName>
</protein>
<keyword evidence="4 7" id="KW-0645">Protease</keyword>
<keyword evidence="3" id="KW-0964">Secreted</keyword>
<dbReference type="Gene3D" id="2.60.40.10">
    <property type="entry name" value="Immunoglobulins"/>
    <property type="match status" value="1"/>
</dbReference>
<feature type="active site" description="Charge relay system" evidence="7">
    <location>
        <position position="158"/>
    </location>
</feature>
<dbReference type="Proteomes" id="UP000230557">
    <property type="component" value="Unassembled WGS sequence"/>
</dbReference>
<accession>A0A2H0VDN3</accession>
<dbReference type="InterPro" id="IPR000601">
    <property type="entry name" value="PKD_dom"/>
</dbReference>
<dbReference type="SUPFAM" id="SSF52743">
    <property type="entry name" value="Subtilisin-like"/>
    <property type="match status" value="1"/>
</dbReference>
<dbReference type="Pfam" id="PF00082">
    <property type="entry name" value="Peptidase_S8"/>
    <property type="match status" value="1"/>
</dbReference>
<dbReference type="Pfam" id="PF18911">
    <property type="entry name" value="PKD_4"/>
    <property type="match status" value="1"/>
</dbReference>
<feature type="domain" description="PKD" evidence="9">
    <location>
        <begin position="451"/>
        <end position="532"/>
    </location>
</feature>
<evidence type="ECO:0000256" key="5">
    <source>
        <dbReference type="ARBA" id="ARBA00022801"/>
    </source>
</evidence>
<comment type="subcellular location">
    <subcellularLocation>
        <location evidence="1">Secreted</location>
    </subcellularLocation>
</comment>
<reference evidence="11" key="1">
    <citation type="submission" date="2017-09" db="EMBL/GenBank/DDBJ databases">
        <title>Depth-based differentiation of microbial function through sediment-hosted aquifers and enrichment of novel symbionts in the deep terrestrial subsurface.</title>
        <authorList>
            <person name="Probst A.J."/>
            <person name="Ladd B."/>
            <person name="Jarett J.K."/>
            <person name="Geller-Mcgrath D.E."/>
            <person name="Sieber C.M.K."/>
            <person name="Emerson J.B."/>
            <person name="Anantharaman K."/>
            <person name="Thomas B.C."/>
            <person name="Malmstrom R."/>
            <person name="Stieglmeier M."/>
            <person name="Klingl A."/>
            <person name="Woyke T."/>
            <person name="Ryan C.M."/>
            <person name="Banfield J.F."/>
        </authorList>
    </citation>
    <scope>NUCLEOTIDE SEQUENCE [LARGE SCALE GENOMIC DNA]</scope>
</reference>
<evidence type="ECO:0000256" key="1">
    <source>
        <dbReference type="ARBA" id="ARBA00004613"/>
    </source>
</evidence>
<dbReference type="InterPro" id="IPR023827">
    <property type="entry name" value="Peptidase_S8_Asp-AS"/>
</dbReference>
<evidence type="ECO:0000313" key="10">
    <source>
        <dbReference type="EMBL" id="PIR97234.1"/>
    </source>
</evidence>
<dbReference type="InterPro" id="IPR015500">
    <property type="entry name" value="Peptidase_S8_subtilisin-rel"/>
</dbReference>
<dbReference type="InterPro" id="IPR022409">
    <property type="entry name" value="PKD/Chitinase_dom"/>
</dbReference>
<keyword evidence="6 7" id="KW-0720">Serine protease</keyword>
<dbReference type="PROSITE" id="PS00136">
    <property type="entry name" value="SUBTILASE_ASP"/>
    <property type="match status" value="1"/>
</dbReference>
<keyword evidence="5 7" id="KW-0378">Hydrolase</keyword>
<dbReference type="EMBL" id="PFAJ01000035">
    <property type="protein sequence ID" value="PIR97234.1"/>
    <property type="molecule type" value="Genomic_DNA"/>
</dbReference>
<evidence type="ECO:0000256" key="3">
    <source>
        <dbReference type="ARBA" id="ARBA00022525"/>
    </source>
</evidence>
<evidence type="ECO:0000256" key="7">
    <source>
        <dbReference type="PROSITE-ProRule" id="PRU01240"/>
    </source>
</evidence>
<dbReference type="InterPro" id="IPR036852">
    <property type="entry name" value="Peptidase_S8/S53_dom_sf"/>
</dbReference>
<dbReference type="PROSITE" id="PS51892">
    <property type="entry name" value="SUBTILASE"/>
    <property type="match status" value="1"/>
</dbReference>
<dbReference type="InterPro" id="IPR000209">
    <property type="entry name" value="Peptidase_S8/S53_dom"/>
</dbReference>
<dbReference type="SUPFAM" id="SSF49299">
    <property type="entry name" value="PKD domain"/>
    <property type="match status" value="1"/>
</dbReference>
<evidence type="ECO:0000256" key="2">
    <source>
        <dbReference type="ARBA" id="ARBA00011073"/>
    </source>
</evidence>
<evidence type="ECO:0000256" key="4">
    <source>
        <dbReference type="ARBA" id="ARBA00022670"/>
    </source>
</evidence>
<dbReference type="GO" id="GO:0006508">
    <property type="term" value="P:proteolysis"/>
    <property type="evidence" value="ECO:0007669"/>
    <property type="project" value="UniProtKB-KW"/>
</dbReference>
<dbReference type="PROSITE" id="PS50093">
    <property type="entry name" value="PKD"/>
    <property type="match status" value="1"/>
</dbReference>
<dbReference type="InterPro" id="IPR050131">
    <property type="entry name" value="Peptidase_S8_subtilisin-like"/>
</dbReference>
<organism evidence="10 11">
    <name type="scientific">Candidatus Doudnabacteria bacterium CG10_big_fil_rev_8_21_14_0_10_41_10</name>
    <dbReference type="NCBI Taxonomy" id="1974551"/>
    <lineage>
        <taxon>Bacteria</taxon>
        <taxon>Candidatus Doudnaibacteriota</taxon>
    </lineage>
</organism>
<dbReference type="InterPro" id="IPR054399">
    <property type="entry name" value="Fervidolysin-like_N_prodom"/>
</dbReference>
<dbReference type="InterPro" id="IPR035986">
    <property type="entry name" value="PKD_dom_sf"/>
</dbReference>
<name>A0A2H0VDN3_9BACT</name>
<sequence length="645" mass="69791">MASFIKKINLSILVGLLTIIPISGIFDGKFFSLKSQILEIRQHLDNALPGEILVKFSTDEKSAIPIISGKYNLEYSSTHFQKVSQFKLASDSNTLDILEKLNNDPAVEYAEPNYKAVAFNLPNDPFFKYQWNFQEDKLNLEKIWSGATGRGAIVAIVDTGVAYEDYFSFKQAPDLENTRFVPGYNFVQRNSHANDENRHGTHVAGTIAQSTDNGVGVAGIAPSASIMPVKVLDKNGSGNYADVADGIIWATDHGADIINLSLGGPSPSRVLEDALEYAFDNDVLVVAAAGNNGSNNVSYPAAYSKYALAVGAVDALGEVTSYSNRGVGLDIVAYGGDLSKDFDNDGYKDGILQQTLQSGSTREFGYIFLQGTSMAAPHVAAAAALLVEKGIKNPEELTELLTKSATDLNSKGYDTSTGWGLLNPLAALKGLANGSNIALEPAEPIVQPNVPPTARILGPDNAYTGKAVDFRGDSSYDSDGYIKSYNWDFGDSEGSTLARPTHIYKSPGNYTVKLEVIDSENEKNVVFFNISIINSPQKDLIIDSIDILSEKSFIRVRARVFVKVVDENGLPVSNAEVKGNWSGSAGGSSYRLTDSNGIAEIASRWNFSRHGYIGFSISQVSFEDADIVWNFDLNKSKIAEITVTY</sequence>
<dbReference type="InterPro" id="IPR023828">
    <property type="entry name" value="Peptidase_S8_Ser-AS"/>
</dbReference>
<evidence type="ECO:0000256" key="8">
    <source>
        <dbReference type="RuleBase" id="RU003355"/>
    </source>
</evidence>
<feature type="active site" description="Charge relay system" evidence="7">
    <location>
        <position position="373"/>
    </location>
</feature>
<feature type="active site" description="Charge relay system" evidence="7">
    <location>
        <position position="199"/>
    </location>
</feature>
<evidence type="ECO:0000313" key="11">
    <source>
        <dbReference type="Proteomes" id="UP000230557"/>
    </source>
</evidence>
<dbReference type="PRINTS" id="PR00723">
    <property type="entry name" value="SUBTILISIN"/>
</dbReference>
<evidence type="ECO:0000256" key="6">
    <source>
        <dbReference type="ARBA" id="ARBA00022825"/>
    </source>
</evidence>
<dbReference type="SMART" id="SM00089">
    <property type="entry name" value="PKD"/>
    <property type="match status" value="1"/>
</dbReference>
<dbReference type="CDD" id="cd00146">
    <property type="entry name" value="PKD"/>
    <property type="match status" value="1"/>
</dbReference>
<dbReference type="InterPro" id="IPR013783">
    <property type="entry name" value="Ig-like_fold"/>
</dbReference>
<dbReference type="PANTHER" id="PTHR43806:SF11">
    <property type="entry name" value="CEREVISIN-RELATED"/>
    <property type="match status" value="1"/>
</dbReference>
<comment type="caution">
    <text evidence="10">The sequence shown here is derived from an EMBL/GenBank/DDBJ whole genome shotgun (WGS) entry which is preliminary data.</text>
</comment>
<dbReference type="GO" id="GO:0005576">
    <property type="term" value="C:extracellular region"/>
    <property type="evidence" value="ECO:0007669"/>
    <property type="project" value="UniProtKB-SubCell"/>
</dbReference>
<dbReference type="PROSITE" id="PS00138">
    <property type="entry name" value="SUBTILASE_SER"/>
    <property type="match status" value="1"/>
</dbReference>
<proteinExistence type="inferred from homology"/>
<gene>
    <name evidence="10" type="ORF">COT91_02570</name>
</gene>
<dbReference type="PANTHER" id="PTHR43806">
    <property type="entry name" value="PEPTIDASE S8"/>
    <property type="match status" value="1"/>
</dbReference>
<comment type="similarity">
    <text evidence="2 7 8">Belongs to the peptidase S8 family.</text>
</comment>